<accession>A0ABW0QKB1</accession>
<protein>
    <submittedName>
        <fullName evidence="3">GlxA family transcriptional regulator</fullName>
    </submittedName>
</protein>
<dbReference type="PANTHER" id="PTHR43130:SF3">
    <property type="entry name" value="HTH-TYPE TRANSCRIPTIONAL REGULATOR RV1931C"/>
    <property type="match status" value="1"/>
</dbReference>
<dbReference type="Gene3D" id="3.40.50.880">
    <property type="match status" value="1"/>
</dbReference>
<organism evidence="3 4">
    <name type="scientific">Rhodanobacter ginsengisoli</name>
    <dbReference type="NCBI Taxonomy" id="418646"/>
    <lineage>
        <taxon>Bacteria</taxon>
        <taxon>Pseudomonadati</taxon>
        <taxon>Pseudomonadota</taxon>
        <taxon>Gammaproteobacteria</taxon>
        <taxon>Lysobacterales</taxon>
        <taxon>Rhodanobacteraceae</taxon>
        <taxon>Rhodanobacter</taxon>
    </lineage>
</organism>
<comment type="caution">
    <text evidence="3">The sequence shown here is derived from an EMBL/GenBank/DDBJ whole genome shotgun (WGS) entry which is preliminary data.</text>
</comment>
<dbReference type="Pfam" id="PF01965">
    <property type="entry name" value="DJ-1_PfpI"/>
    <property type="match status" value="1"/>
</dbReference>
<keyword evidence="4" id="KW-1185">Reference proteome</keyword>
<keyword evidence="1" id="KW-0732">Signal</keyword>
<proteinExistence type="predicted"/>
<dbReference type="RefSeq" id="WP_377317748.1">
    <property type="nucleotide sequence ID" value="NZ_JBHSNF010000001.1"/>
</dbReference>
<dbReference type="Proteomes" id="UP001596114">
    <property type="component" value="Unassembled WGS sequence"/>
</dbReference>
<feature type="chain" id="PRO_5047421782" evidence="1">
    <location>
        <begin position="21"/>
        <end position="340"/>
    </location>
</feature>
<evidence type="ECO:0000313" key="4">
    <source>
        <dbReference type="Proteomes" id="UP001596114"/>
    </source>
</evidence>
<dbReference type="InterPro" id="IPR029062">
    <property type="entry name" value="Class_I_gatase-like"/>
</dbReference>
<evidence type="ECO:0000259" key="2">
    <source>
        <dbReference type="Pfam" id="PF01965"/>
    </source>
</evidence>
<reference evidence="4" key="1">
    <citation type="journal article" date="2019" name="Int. J. Syst. Evol. Microbiol.">
        <title>The Global Catalogue of Microorganisms (GCM) 10K type strain sequencing project: providing services to taxonomists for standard genome sequencing and annotation.</title>
        <authorList>
            <consortium name="The Broad Institute Genomics Platform"/>
            <consortium name="The Broad Institute Genome Sequencing Center for Infectious Disease"/>
            <person name="Wu L."/>
            <person name="Ma J."/>
        </authorList>
    </citation>
    <scope>NUCLEOTIDE SEQUENCE [LARGE SCALE GENOMIC DNA]</scope>
    <source>
        <strain evidence="4">CGMCC 1.16619</strain>
    </source>
</reference>
<sequence>MKAFSLIALLAMLPALNALAATPGKLTPARNGMIKVAVVLSERATVIDFAGPWEVFQDTMLDDGQGNDIMPFELYTVAPTREPLHTTGSNHPGMTITPDYSFADAPVPDIVVVGAQSGGPGLSAWLQKIHAGHKLIMSVCTGAFKLGEAGLLKGKQATTHHWYFGDFARKFPDVKLVREVRYVEADPITFSAGGLTSGVDLSLHIVADYFGQAVAQKTANYMEYQGAGWKSNHGISEMTTSVKRQDWSGKLSPDSTVVVHLVTRGASNTITTDFPAQGVAGVPTTAQQADGKLSVSFAIPGHPATFTGQMDAGGNGATGNFVQDGKSTSLTLVKAAGTSQ</sequence>
<gene>
    <name evidence="3" type="ORF">ACFPPA_04735</name>
</gene>
<evidence type="ECO:0000313" key="3">
    <source>
        <dbReference type="EMBL" id="MFC5525041.1"/>
    </source>
</evidence>
<dbReference type="EMBL" id="JBHSNF010000001">
    <property type="protein sequence ID" value="MFC5525041.1"/>
    <property type="molecule type" value="Genomic_DNA"/>
</dbReference>
<feature type="signal peptide" evidence="1">
    <location>
        <begin position="1"/>
        <end position="20"/>
    </location>
</feature>
<dbReference type="SUPFAM" id="SSF52317">
    <property type="entry name" value="Class I glutamine amidotransferase-like"/>
    <property type="match status" value="1"/>
</dbReference>
<name>A0ABW0QKB1_9GAMM</name>
<feature type="domain" description="DJ-1/PfpI" evidence="2">
    <location>
        <begin position="35"/>
        <end position="167"/>
    </location>
</feature>
<dbReference type="PANTHER" id="PTHR43130">
    <property type="entry name" value="ARAC-FAMILY TRANSCRIPTIONAL REGULATOR"/>
    <property type="match status" value="1"/>
</dbReference>
<dbReference type="InterPro" id="IPR002818">
    <property type="entry name" value="DJ-1/PfpI"/>
</dbReference>
<evidence type="ECO:0000256" key="1">
    <source>
        <dbReference type="SAM" id="SignalP"/>
    </source>
</evidence>
<dbReference type="InterPro" id="IPR052158">
    <property type="entry name" value="INH-QAR"/>
</dbReference>
<dbReference type="CDD" id="cd03139">
    <property type="entry name" value="GATase1_PfpI_2"/>
    <property type="match status" value="1"/>
</dbReference>